<organism evidence="1 2">
    <name type="scientific">Crossiella cryophila</name>
    <dbReference type="NCBI Taxonomy" id="43355"/>
    <lineage>
        <taxon>Bacteria</taxon>
        <taxon>Bacillati</taxon>
        <taxon>Actinomycetota</taxon>
        <taxon>Actinomycetes</taxon>
        <taxon>Pseudonocardiales</taxon>
        <taxon>Pseudonocardiaceae</taxon>
        <taxon>Crossiella</taxon>
    </lineage>
</organism>
<evidence type="ECO:0000313" key="2">
    <source>
        <dbReference type="Proteomes" id="UP000533598"/>
    </source>
</evidence>
<comment type="caution">
    <text evidence="1">The sequence shown here is derived from an EMBL/GenBank/DDBJ whole genome shotgun (WGS) entry which is preliminary data.</text>
</comment>
<protein>
    <recommendedName>
        <fullName evidence="3">DUF4243 domain-containing protein</fullName>
    </recommendedName>
</protein>
<sequence>MRDDLDKLLASLEVLAGTGAERRGYLANHGPMAAEALVTLGQSAAAPDWALRYRPILEPEPAERFRLDPADWPEHLGEIDRLGDWTGLFRRELAERPWPEVLRSWWPRLLPGLAASATHGVIRTAHGVRALELAGPDPDPLLVDELAKGLGFWAARYQELPGSPALRGPDPLGVALARLPRLTPDKIGLGGGISGDLAHLDELPGFAEGLDGYGAPADPSAVLDELISAAARVFLARPEAPIEFCHAVTAPAAVRLVLPHLPAEFAAPAVAASWQVVGGIVAAFSPDRLDGLDVVPAEPPAAEELVARAVASGDAHVIKLTEAAFREHARTGDAALLHAAHAMADRWP</sequence>
<keyword evidence="2" id="KW-1185">Reference proteome</keyword>
<accession>A0A7W7FSB4</accession>
<dbReference type="Proteomes" id="UP000533598">
    <property type="component" value="Unassembled WGS sequence"/>
</dbReference>
<dbReference type="RefSeq" id="WP_185001678.1">
    <property type="nucleotide sequence ID" value="NZ_BAAAUI010000077.1"/>
</dbReference>
<name>A0A7W7FSB4_9PSEU</name>
<reference evidence="1 2" key="1">
    <citation type="submission" date="2020-08" db="EMBL/GenBank/DDBJ databases">
        <title>Sequencing the genomes of 1000 actinobacteria strains.</title>
        <authorList>
            <person name="Klenk H.-P."/>
        </authorList>
    </citation>
    <scope>NUCLEOTIDE SEQUENCE [LARGE SCALE GENOMIC DNA]</scope>
    <source>
        <strain evidence="1 2">DSM 44230</strain>
    </source>
</reference>
<evidence type="ECO:0008006" key="3">
    <source>
        <dbReference type="Google" id="ProtNLM"/>
    </source>
</evidence>
<evidence type="ECO:0000313" key="1">
    <source>
        <dbReference type="EMBL" id="MBB4675755.1"/>
    </source>
</evidence>
<proteinExistence type="predicted"/>
<dbReference type="AlphaFoldDB" id="A0A7W7FSB4"/>
<dbReference type="EMBL" id="JACHMH010000001">
    <property type="protein sequence ID" value="MBB4675755.1"/>
    <property type="molecule type" value="Genomic_DNA"/>
</dbReference>
<gene>
    <name evidence="1" type="ORF">HNR67_001873</name>
</gene>